<dbReference type="Proteomes" id="UP001150603">
    <property type="component" value="Unassembled WGS sequence"/>
</dbReference>
<gene>
    <name evidence="1" type="ORF">FBU59_002042</name>
</gene>
<accession>A0ACC1JC40</accession>
<protein>
    <submittedName>
        <fullName evidence="1">Uncharacterized protein</fullName>
    </submittedName>
</protein>
<keyword evidence="2" id="KW-1185">Reference proteome</keyword>
<reference evidence="1" key="1">
    <citation type="submission" date="2022-07" db="EMBL/GenBank/DDBJ databases">
        <title>Phylogenomic reconstructions and comparative analyses of Kickxellomycotina fungi.</title>
        <authorList>
            <person name="Reynolds N.K."/>
            <person name="Stajich J.E."/>
            <person name="Barry K."/>
            <person name="Grigoriev I.V."/>
            <person name="Crous P."/>
            <person name="Smith M.E."/>
        </authorList>
    </citation>
    <scope>NUCLEOTIDE SEQUENCE</scope>
    <source>
        <strain evidence="1">NRRL 5244</strain>
    </source>
</reference>
<organism evidence="1 2">
    <name type="scientific">Linderina macrospora</name>
    <dbReference type="NCBI Taxonomy" id="4868"/>
    <lineage>
        <taxon>Eukaryota</taxon>
        <taxon>Fungi</taxon>
        <taxon>Fungi incertae sedis</taxon>
        <taxon>Zoopagomycota</taxon>
        <taxon>Kickxellomycotina</taxon>
        <taxon>Kickxellomycetes</taxon>
        <taxon>Kickxellales</taxon>
        <taxon>Kickxellaceae</taxon>
        <taxon>Linderina</taxon>
    </lineage>
</organism>
<name>A0ACC1JC40_9FUNG</name>
<evidence type="ECO:0000313" key="1">
    <source>
        <dbReference type="EMBL" id="KAJ1946383.1"/>
    </source>
</evidence>
<comment type="caution">
    <text evidence="1">The sequence shown here is derived from an EMBL/GenBank/DDBJ whole genome shotgun (WGS) entry which is preliminary data.</text>
</comment>
<proteinExistence type="predicted"/>
<sequence length="433" mass="46399">MSRYNTAANMANTAQITTTNNININKKSDTMDKLFAIVNNASAQVAPVVQHDDNNPYIMPSFADNYEAWAYPEHQQAVFDDWISTATPPPTVATSPAMNTQVPMISPAVTFSGSPSIDGSVNSSPLMANDLALSLASTLQKTASTASLASLLPTQQQSQPPAMSQPLTVADYAAALFPDLAATISGAFSTNPSEPCTVAQTPMVMSPPTEGPLNWSAVDFAGLFDAKPAMIAQNPVAAPVAEVKKPEPVAADAGASSIILSVTTADGQVDQSRKRRDTEFLASLPPQLALKRRRTSNMKQKEKILAELLSTDAAPAAADAAVEPAAKKAKKSAKKESSEEPEEDNDDSLDAAALKRKKNTDAARRSRMRKILRIETLEGRVSELESENESLAQKVAEMEKARELAEQREREMALRLKQFESQFSSACSSPFGL</sequence>
<evidence type="ECO:0000313" key="2">
    <source>
        <dbReference type="Proteomes" id="UP001150603"/>
    </source>
</evidence>
<dbReference type="EMBL" id="JANBPW010001060">
    <property type="protein sequence ID" value="KAJ1946383.1"/>
    <property type="molecule type" value="Genomic_DNA"/>
</dbReference>